<dbReference type="InterPro" id="IPR029001">
    <property type="entry name" value="ITPase-like_fam"/>
</dbReference>
<evidence type="ECO:0000256" key="2">
    <source>
        <dbReference type="ARBA" id="ARBA00022801"/>
    </source>
</evidence>
<dbReference type="EC" id="3.6.1.9" evidence="3"/>
<comment type="catalytic activity">
    <reaction evidence="3">
        <text>a ribonucleoside 5'-triphosphate + H2O = a ribonucleoside 5'-phosphate + diphosphate + H(+)</text>
        <dbReference type="Rhea" id="RHEA:23996"/>
        <dbReference type="ChEBI" id="CHEBI:15377"/>
        <dbReference type="ChEBI" id="CHEBI:15378"/>
        <dbReference type="ChEBI" id="CHEBI:33019"/>
        <dbReference type="ChEBI" id="CHEBI:58043"/>
        <dbReference type="ChEBI" id="CHEBI:61557"/>
        <dbReference type="EC" id="3.6.1.9"/>
    </reaction>
</comment>
<comment type="caution">
    <text evidence="3">Lacks conserved residue(s) required for the propagation of feature annotation.</text>
</comment>
<dbReference type="SUPFAM" id="SSF52972">
    <property type="entry name" value="ITPase-like"/>
    <property type="match status" value="1"/>
</dbReference>
<evidence type="ECO:0000256" key="3">
    <source>
        <dbReference type="HAMAP-Rule" id="MF_00528"/>
    </source>
</evidence>
<evidence type="ECO:0000313" key="4">
    <source>
        <dbReference type="EMBL" id="ANV80540.1"/>
    </source>
</evidence>
<comment type="subcellular location">
    <subcellularLocation>
        <location evidence="3">Cytoplasm</location>
    </subcellularLocation>
</comment>
<dbReference type="PANTHER" id="PTHR43213:SF5">
    <property type="entry name" value="BIFUNCTIONAL DTTP_UTP PYROPHOSPHATASE_METHYLTRANSFERASE PROTEIN-RELATED"/>
    <property type="match status" value="1"/>
</dbReference>
<comment type="cofactor">
    <cofactor evidence="1 3">
        <name>a divalent metal cation</name>
        <dbReference type="ChEBI" id="CHEBI:60240"/>
    </cofactor>
</comment>
<dbReference type="AlphaFoldDB" id="A0A1B1TE20"/>
<keyword evidence="3" id="KW-0546">Nucleotide metabolism</keyword>
<dbReference type="Gene3D" id="3.90.950.10">
    <property type="match status" value="1"/>
</dbReference>
<dbReference type="HAMAP" id="MF_00528">
    <property type="entry name" value="Maf"/>
    <property type="match status" value="1"/>
</dbReference>
<dbReference type="EMBL" id="KP211892">
    <property type="protein sequence ID" value="ANV80540.1"/>
    <property type="molecule type" value="Genomic_DNA"/>
</dbReference>
<comment type="similarity">
    <text evidence="3">Belongs to the Maf family.</text>
</comment>
<dbReference type="GO" id="GO:0009117">
    <property type="term" value="P:nucleotide metabolic process"/>
    <property type="evidence" value="ECO:0007669"/>
    <property type="project" value="UniProtKB-KW"/>
</dbReference>
<dbReference type="InterPro" id="IPR003697">
    <property type="entry name" value="Maf-like"/>
</dbReference>
<dbReference type="GO" id="GO:0047429">
    <property type="term" value="F:nucleoside triphosphate diphosphatase activity"/>
    <property type="evidence" value="ECO:0007669"/>
    <property type="project" value="UniProtKB-EC"/>
</dbReference>
<accession>A0A1B1TE20</accession>
<dbReference type="Pfam" id="PF02545">
    <property type="entry name" value="Maf"/>
    <property type="match status" value="1"/>
</dbReference>
<comment type="function">
    <text evidence="3">Nucleoside triphosphate pyrophosphatase. May have a dual role in cell division arrest and in preventing the incorporation of modified nucleotides into cellular nucleic acids.</text>
</comment>
<protein>
    <recommendedName>
        <fullName evidence="3">Nucleoside triphosphate pyrophosphatase</fullName>
        <ecNumber evidence="3">3.6.1.9</ecNumber>
    </recommendedName>
    <alternativeName>
        <fullName evidence="3">Nucleotide pyrophosphatase</fullName>
        <shortName evidence="3">Nucleotide PPase</shortName>
    </alternativeName>
</protein>
<reference evidence="4" key="1">
    <citation type="submission" date="2014-11" db="EMBL/GenBank/DDBJ databases">
        <authorList>
            <person name="Zhu J."/>
            <person name="Qi W."/>
            <person name="Song R."/>
        </authorList>
    </citation>
    <scope>NUCLEOTIDE SEQUENCE</scope>
</reference>
<comment type="catalytic activity">
    <reaction evidence="3">
        <text>a 2'-deoxyribonucleoside 5'-triphosphate + H2O = a 2'-deoxyribonucleoside 5'-phosphate + diphosphate + H(+)</text>
        <dbReference type="Rhea" id="RHEA:44644"/>
        <dbReference type="ChEBI" id="CHEBI:15377"/>
        <dbReference type="ChEBI" id="CHEBI:15378"/>
        <dbReference type="ChEBI" id="CHEBI:33019"/>
        <dbReference type="ChEBI" id="CHEBI:61560"/>
        <dbReference type="ChEBI" id="CHEBI:65317"/>
        <dbReference type="EC" id="3.6.1.9"/>
    </reaction>
</comment>
<organism evidence="4">
    <name type="scientific">uncultured Poseidoniia archaeon</name>
    <dbReference type="NCBI Taxonomy" id="1697135"/>
    <lineage>
        <taxon>Archaea</taxon>
        <taxon>Methanobacteriati</taxon>
        <taxon>Thermoplasmatota</taxon>
        <taxon>Candidatus Poseidoniia</taxon>
        <taxon>environmental samples</taxon>
    </lineage>
</organism>
<feature type="active site" description="Proton acceptor" evidence="3">
    <location>
        <position position="80"/>
    </location>
</feature>
<name>A0A1B1TE20_9ARCH</name>
<dbReference type="PANTHER" id="PTHR43213">
    <property type="entry name" value="BIFUNCTIONAL DTTP/UTP PYROPHOSPHATASE/METHYLTRANSFERASE PROTEIN-RELATED"/>
    <property type="match status" value="1"/>
</dbReference>
<dbReference type="PIRSF" id="PIRSF006305">
    <property type="entry name" value="Maf"/>
    <property type="match status" value="1"/>
</dbReference>
<keyword evidence="3" id="KW-0963">Cytoplasm</keyword>
<proteinExistence type="inferred from homology"/>
<keyword evidence="2 3" id="KW-0378">Hydrolase</keyword>
<evidence type="ECO:0000256" key="1">
    <source>
        <dbReference type="ARBA" id="ARBA00001968"/>
    </source>
</evidence>
<reference evidence="4" key="2">
    <citation type="journal article" date="2015" name="ISME J.">
        <title>A new class of marine Euryarchaeota group II from the Mediterranean deep chlorophyll maximum.</title>
        <authorList>
            <person name="Martin-Cuadrado A.B."/>
            <person name="Garcia-Heredia I."/>
            <person name="Molto A.G."/>
            <person name="Lopez-Ubeda R."/>
            <person name="Kimes N."/>
            <person name="Lopez-Garcia P."/>
            <person name="Moreira D."/>
            <person name="Rodriguez-Valera F."/>
        </authorList>
    </citation>
    <scope>NUCLEOTIDE SEQUENCE</scope>
</reference>
<dbReference type="GO" id="GO:0005737">
    <property type="term" value="C:cytoplasm"/>
    <property type="evidence" value="ECO:0007669"/>
    <property type="project" value="UniProtKB-SubCell"/>
</dbReference>
<sequence length="208" mass="23431">MRVLLASASERRFDWLNGRYESIELICKPLLTKEKNIENEVNVEQQSLDICFTKAESAALEWSLRDSEAINSPDLIIVSDTLVEAPGGKIALGKPKDKMEAASMLLRLSGKRHRVWSSTAILTRNNNQYQKLYSKWRYKIWTDYAVVEFDDLSEGNLISLVENNSWVGKAGGYDFAGEAGQYTKIIEGDVVTVLGFSKQAIDEFEAII</sequence>